<evidence type="ECO:0000256" key="6">
    <source>
        <dbReference type="ARBA" id="ARBA00022840"/>
    </source>
</evidence>
<dbReference type="PANTHER" id="PTHR43671">
    <property type="entry name" value="SERINE/THREONINE-PROTEIN KINASE NEK"/>
    <property type="match status" value="1"/>
</dbReference>
<evidence type="ECO:0000256" key="2">
    <source>
        <dbReference type="ARBA" id="ARBA00012513"/>
    </source>
</evidence>
<dbReference type="Gene3D" id="1.10.510.10">
    <property type="entry name" value="Transferase(Phosphotransferase) domain 1"/>
    <property type="match status" value="1"/>
</dbReference>
<dbReference type="EC" id="2.7.11.1" evidence="2"/>
<dbReference type="Proteomes" id="UP001500731">
    <property type="component" value="Unassembled WGS sequence"/>
</dbReference>
<dbReference type="SMART" id="SM00220">
    <property type="entry name" value="S_TKc"/>
    <property type="match status" value="1"/>
</dbReference>
<evidence type="ECO:0000256" key="1">
    <source>
        <dbReference type="ARBA" id="ARBA00010886"/>
    </source>
</evidence>
<dbReference type="EMBL" id="BAABGP010000007">
    <property type="protein sequence ID" value="GAA4481314.1"/>
    <property type="molecule type" value="Genomic_DNA"/>
</dbReference>
<evidence type="ECO:0000259" key="8">
    <source>
        <dbReference type="PROSITE" id="PS50011"/>
    </source>
</evidence>
<feature type="domain" description="Protein kinase" evidence="8">
    <location>
        <begin position="16"/>
        <end position="280"/>
    </location>
</feature>
<dbReference type="RefSeq" id="WP_345184906.1">
    <property type="nucleotide sequence ID" value="NZ_BAABGP010000007.1"/>
</dbReference>
<dbReference type="InterPro" id="IPR000719">
    <property type="entry name" value="Prot_kinase_dom"/>
</dbReference>
<evidence type="ECO:0000256" key="5">
    <source>
        <dbReference type="ARBA" id="ARBA00022777"/>
    </source>
</evidence>
<dbReference type="InterPro" id="IPR017441">
    <property type="entry name" value="Protein_kinase_ATP_BS"/>
</dbReference>
<gene>
    <name evidence="9" type="ORF">GCM10023171_09590</name>
</gene>
<name>A0ABP8P3I7_9MICO</name>
<comment type="caution">
    <text evidence="9">The sequence shown here is derived from an EMBL/GenBank/DDBJ whole genome shotgun (WGS) entry which is preliminary data.</text>
</comment>
<evidence type="ECO:0000313" key="10">
    <source>
        <dbReference type="Proteomes" id="UP001500731"/>
    </source>
</evidence>
<protein>
    <recommendedName>
        <fullName evidence="2">non-specific serine/threonine protein kinase</fullName>
        <ecNumber evidence="2">2.7.11.1</ecNumber>
    </recommendedName>
</protein>
<feature type="binding site" evidence="7">
    <location>
        <position position="48"/>
    </location>
    <ligand>
        <name>ATP</name>
        <dbReference type="ChEBI" id="CHEBI:30616"/>
    </ligand>
</feature>
<comment type="similarity">
    <text evidence="1">Belongs to the protein kinase superfamily. NEK Ser/Thr protein kinase family. NIMA subfamily.</text>
</comment>
<keyword evidence="3" id="KW-0808">Transferase</keyword>
<evidence type="ECO:0000313" key="9">
    <source>
        <dbReference type="EMBL" id="GAA4481314.1"/>
    </source>
</evidence>
<dbReference type="Pfam" id="PF00069">
    <property type="entry name" value="Pkinase"/>
    <property type="match status" value="1"/>
</dbReference>
<sequence length="280" mass="30487">MDDQSTAQAVRAAFDAATVEHLGSGTFGDTWKVDAVEVAGTSITCAVKLLRPEYFRAHLVEREVGGLREFDDPRIVKLHDVREISINDVTHTALICEYIPGGDVHANLSANMPTQDEVLTFAVGLLGAVSMLHKVDRVHRDLKLANVILRNGDWANPVLIDFGLSKGAGDATVTLYPSRIGSLPFMSPEQLAGEKARKASDLWACGVILYMALTQRHPYVDDFRGLSEDDIADLVSGPPRPLPSDTIPVLAAITTRLLSEEPFERGTASRAFKDLRKAAK</sequence>
<keyword evidence="4 7" id="KW-0547">Nucleotide-binding</keyword>
<evidence type="ECO:0000256" key="7">
    <source>
        <dbReference type="PROSITE-ProRule" id="PRU10141"/>
    </source>
</evidence>
<accession>A0ABP8P3I7</accession>
<proteinExistence type="inferred from homology"/>
<keyword evidence="5" id="KW-0418">Kinase</keyword>
<reference evidence="10" key="1">
    <citation type="journal article" date="2019" name="Int. J. Syst. Evol. Microbiol.">
        <title>The Global Catalogue of Microorganisms (GCM) 10K type strain sequencing project: providing services to taxonomists for standard genome sequencing and annotation.</title>
        <authorList>
            <consortium name="The Broad Institute Genomics Platform"/>
            <consortium name="The Broad Institute Genome Sequencing Center for Infectious Disease"/>
            <person name="Wu L."/>
            <person name="Ma J."/>
        </authorList>
    </citation>
    <scope>NUCLEOTIDE SEQUENCE [LARGE SCALE GENOMIC DNA]</scope>
    <source>
        <strain evidence="10">JCM 17839</strain>
    </source>
</reference>
<keyword evidence="6 7" id="KW-0067">ATP-binding</keyword>
<keyword evidence="10" id="KW-1185">Reference proteome</keyword>
<dbReference type="PANTHER" id="PTHR43671:SF13">
    <property type="entry name" value="SERINE_THREONINE-PROTEIN KINASE NEK2"/>
    <property type="match status" value="1"/>
</dbReference>
<evidence type="ECO:0000256" key="3">
    <source>
        <dbReference type="ARBA" id="ARBA00022679"/>
    </source>
</evidence>
<dbReference type="PROSITE" id="PS50011">
    <property type="entry name" value="PROTEIN_KINASE_DOM"/>
    <property type="match status" value="1"/>
</dbReference>
<dbReference type="InterPro" id="IPR011009">
    <property type="entry name" value="Kinase-like_dom_sf"/>
</dbReference>
<evidence type="ECO:0000256" key="4">
    <source>
        <dbReference type="ARBA" id="ARBA00022741"/>
    </source>
</evidence>
<dbReference type="SUPFAM" id="SSF56112">
    <property type="entry name" value="Protein kinase-like (PK-like)"/>
    <property type="match status" value="1"/>
</dbReference>
<dbReference type="InterPro" id="IPR050660">
    <property type="entry name" value="NEK_Ser/Thr_kinase"/>
</dbReference>
<dbReference type="PROSITE" id="PS00107">
    <property type="entry name" value="PROTEIN_KINASE_ATP"/>
    <property type="match status" value="1"/>
</dbReference>
<dbReference type="CDD" id="cd14014">
    <property type="entry name" value="STKc_PknB_like"/>
    <property type="match status" value="1"/>
</dbReference>
<organism evidence="9 10">
    <name type="scientific">Microbacterium panaciterrae</name>
    <dbReference type="NCBI Taxonomy" id="985759"/>
    <lineage>
        <taxon>Bacteria</taxon>
        <taxon>Bacillati</taxon>
        <taxon>Actinomycetota</taxon>
        <taxon>Actinomycetes</taxon>
        <taxon>Micrococcales</taxon>
        <taxon>Microbacteriaceae</taxon>
        <taxon>Microbacterium</taxon>
    </lineage>
</organism>